<keyword evidence="4 7" id="KW-0812">Transmembrane</keyword>
<accession>A0ABV9FCC5</accession>
<dbReference type="PANTHER" id="PTHR30151:SF0">
    <property type="entry name" value="ABC TRANSPORTER PERMEASE PROTEIN MJ0413-RELATED"/>
    <property type="match status" value="1"/>
</dbReference>
<comment type="subcellular location">
    <subcellularLocation>
        <location evidence="1 7">Cell membrane</location>
        <topology evidence="1 7">Multi-pass membrane protein</topology>
    </subcellularLocation>
</comment>
<evidence type="ECO:0000313" key="9">
    <source>
        <dbReference type="EMBL" id="MFC4598645.1"/>
    </source>
</evidence>
<dbReference type="InterPro" id="IPR000515">
    <property type="entry name" value="MetI-like"/>
</dbReference>
<evidence type="ECO:0000256" key="2">
    <source>
        <dbReference type="ARBA" id="ARBA00022448"/>
    </source>
</evidence>
<evidence type="ECO:0000256" key="1">
    <source>
        <dbReference type="ARBA" id="ARBA00004651"/>
    </source>
</evidence>
<comment type="caution">
    <text evidence="9">The sequence shown here is derived from an EMBL/GenBank/DDBJ whole genome shotgun (WGS) entry which is preliminary data.</text>
</comment>
<dbReference type="Pfam" id="PF00528">
    <property type="entry name" value="BPD_transp_1"/>
    <property type="match status" value="1"/>
</dbReference>
<organism evidence="9 10">
    <name type="scientific">Cohnella hongkongensis</name>
    <dbReference type="NCBI Taxonomy" id="178337"/>
    <lineage>
        <taxon>Bacteria</taxon>
        <taxon>Bacillati</taxon>
        <taxon>Bacillota</taxon>
        <taxon>Bacilli</taxon>
        <taxon>Bacillales</taxon>
        <taxon>Paenibacillaceae</taxon>
        <taxon>Cohnella</taxon>
    </lineage>
</organism>
<keyword evidence="5 7" id="KW-1133">Transmembrane helix</keyword>
<comment type="similarity">
    <text evidence="7">Belongs to the binding-protein-dependent transport system permease family.</text>
</comment>
<dbReference type="PROSITE" id="PS50928">
    <property type="entry name" value="ABC_TM1"/>
    <property type="match status" value="1"/>
</dbReference>
<feature type="transmembrane region" description="Helical" evidence="7">
    <location>
        <begin position="158"/>
        <end position="189"/>
    </location>
</feature>
<keyword evidence="10" id="KW-1185">Reference proteome</keyword>
<evidence type="ECO:0000256" key="3">
    <source>
        <dbReference type="ARBA" id="ARBA00022475"/>
    </source>
</evidence>
<feature type="domain" description="ABC transmembrane type-1" evidence="8">
    <location>
        <begin position="53"/>
        <end position="233"/>
    </location>
</feature>
<name>A0ABV9FCC5_9BACL</name>
<evidence type="ECO:0000313" key="10">
    <source>
        <dbReference type="Proteomes" id="UP001596028"/>
    </source>
</evidence>
<dbReference type="InterPro" id="IPR035906">
    <property type="entry name" value="MetI-like_sf"/>
</dbReference>
<dbReference type="CDD" id="cd06261">
    <property type="entry name" value="TM_PBP2"/>
    <property type="match status" value="1"/>
</dbReference>
<evidence type="ECO:0000256" key="6">
    <source>
        <dbReference type="ARBA" id="ARBA00023136"/>
    </source>
</evidence>
<protein>
    <submittedName>
        <fullName evidence="9">ABC transporter permease</fullName>
    </submittedName>
</protein>
<gene>
    <name evidence="9" type="ORF">ACFO3S_10400</name>
</gene>
<dbReference type="RefSeq" id="WP_378095115.1">
    <property type="nucleotide sequence ID" value="NZ_JBHSEP010000006.1"/>
</dbReference>
<dbReference type="PANTHER" id="PTHR30151">
    <property type="entry name" value="ALKANE SULFONATE ABC TRANSPORTER-RELATED, MEMBRANE SUBUNIT"/>
    <property type="match status" value="1"/>
</dbReference>
<reference evidence="10" key="1">
    <citation type="journal article" date="2019" name="Int. J. Syst. Evol. Microbiol.">
        <title>The Global Catalogue of Microorganisms (GCM) 10K type strain sequencing project: providing services to taxonomists for standard genome sequencing and annotation.</title>
        <authorList>
            <consortium name="The Broad Institute Genomics Platform"/>
            <consortium name="The Broad Institute Genome Sequencing Center for Infectious Disease"/>
            <person name="Wu L."/>
            <person name="Ma J."/>
        </authorList>
    </citation>
    <scope>NUCLEOTIDE SEQUENCE [LARGE SCALE GENOMIC DNA]</scope>
    <source>
        <strain evidence="10">CCUG 49571</strain>
    </source>
</reference>
<feature type="transmembrane region" description="Helical" evidence="7">
    <location>
        <begin position="119"/>
        <end position="138"/>
    </location>
</feature>
<evidence type="ECO:0000256" key="4">
    <source>
        <dbReference type="ARBA" id="ARBA00022692"/>
    </source>
</evidence>
<feature type="transmembrane region" description="Helical" evidence="7">
    <location>
        <begin position="91"/>
        <end position="113"/>
    </location>
</feature>
<sequence length="248" mass="27350">MKVKLLGYVSILLLLGLWLLLTLGGFVEPLFLPGPAQLYEVLSTSYEDLAKHMGYTLMRQFAGFFIGSALGIVVGLLIASSKYVQALMDPIIEILRPVPPLAVIPMLILWLGIGPVPQILLVIFGCFVILVVNTVEAVKNVPKIYTNAARTLGASWFYIYRTVILPAIVPSLVGSIRVAAAASFGLVVAAEFMGAQEGIGYYMIIAQRYLRTDMILVSIVLISAVAWLVDQAVRKVERRMTRWTERHQ</sequence>
<evidence type="ECO:0000256" key="5">
    <source>
        <dbReference type="ARBA" id="ARBA00022989"/>
    </source>
</evidence>
<dbReference type="EMBL" id="JBHSEP010000006">
    <property type="protein sequence ID" value="MFC4598645.1"/>
    <property type="molecule type" value="Genomic_DNA"/>
</dbReference>
<evidence type="ECO:0000256" key="7">
    <source>
        <dbReference type="RuleBase" id="RU363032"/>
    </source>
</evidence>
<proteinExistence type="inferred from homology"/>
<evidence type="ECO:0000259" key="8">
    <source>
        <dbReference type="PROSITE" id="PS50928"/>
    </source>
</evidence>
<dbReference type="Gene3D" id="1.10.3720.10">
    <property type="entry name" value="MetI-like"/>
    <property type="match status" value="1"/>
</dbReference>
<feature type="transmembrane region" description="Helical" evidence="7">
    <location>
        <begin position="209"/>
        <end position="229"/>
    </location>
</feature>
<keyword evidence="6 7" id="KW-0472">Membrane</keyword>
<keyword evidence="3" id="KW-1003">Cell membrane</keyword>
<dbReference type="Proteomes" id="UP001596028">
    <property type="component" value="Unassembled WGS sequence"/>
</dbReference>
<keyword evidence="2 7" id="KW-0813">Transport</keyword>
<feature type="transmembrane region" description="Helical" evidence="7">
    <location>
        <begin position="62"/>
        <end position="79"/>
    </location>
</feature>
<dbReference type="SUPFAM" id="SSF161098">
    <property type="entry name" value="MetI-like"/>
    <property type="match status" value="1"/>
</dbReference>